<sequence>MIAAAVLLALGCLLWPGPGHSLARVVPPESVVRSGTWRLDGEPRWLKPKGAAADPFDVAAAYDLLAVCLRAGLPVSRAAEVTADHAPVQLAASFRRAAELLALGAEPERAWATGREGAAAPDPHFDDLAMLARRASRAGSSLAEGVAALAESTRERAQTEALARAEKAGVTISGPLGLCFLPAFVCLGIVPVVVGLAGGMLGQL</sequence>
<evidence type="ECO:0000256" key="2">
    <source>
        <dbReference type="ARBA" id="ARBA00022475"/>
    </source>
</evidence>
<evidence type="ECO:0000256" key="6">
    <source>
        <dbReference type="SAM" id="Phobius"/>
    </source>
</evidence>
<evidence type="ECO:0000256" key="4">
    <source>
        <dbReference type="ARBA" id="ARBA00022989"/>
    </source>
</evidence>
<dbReference type="EMBL" id="CP027433">
    <property type="protein sequence ID" value="AVL99395.1"/>
    <property type="molecule type" value="Genomic_DNA"/>
</dbReference>
<dbReference type="RefSeq" id="WP_105941130.1">
    <property type="nucleotide sequence ID" value="NZ_CP027433.1"/>
</dbReference>
<dbReference type="InterPro" id="IPR042094">
    <property type="entry name" value="T2SS_GspF_sf"/>
</dbReference>
<dbReference type="Pfam" id="PF00482">
    <property type="entry name" value="T2SSF"/>
    <property type="match status" value="1"/>
</dbReference>
<evidence type="ECO:0000313" key="8">
    <source>
        <dbReference type="EMBL" id="AVL99395.1"/>
    </source>
</evidence>
<evidence type="ECO:0000256" key="3">
    <source>
        <dbReference type="ARBA" id="ARBA00022692"/>
    </source>
</evidence>
<comment type="subcellular location">
    <subcellularLocation>
        <location evidence="1">Cell membrane</location>
        <topology evidence="1">Multi-pass membrane protein</topology>
    </subcellularLocation>
</comment>
<accession>A0A2S0KCL3</accession>
<reference evidence="8 9" key="1">
    <citation type="submission" date="2018-03" db="EMBL/GenBank/DDBJ databases">
        <title>Characteristics and genome of n-alkane degrading marine bacteria Gordonia iterans isolated from crude oil contaminated in Tae-an, South Korea.</title>
        <authorList>
            <person name="Lee S.-S."/>
            <person name="Kim H."/>
        </authorList>
    </citation>
    <scope>NUCLEOTIDE SEQUENCE [LARGE SCALE GENOMIC DNA]</scope>
    <source>
        <strain evidence="8 9">Co17</strain>
    </source>
</reference>
<proteinExistence type="predicted"/>
<organism evidence="8 9">
    <name type="scientific">Gordonia iterans</name>
    <dbReference type="NCBI Taxonomy" id="1004901"/>
    <lineage>
        <taxon>Bacteria</taxon>
        <taxon>Bacillati</taxon>
        <taxon>Actinomycetota</taxon>
        <taxon>Actinomycetes</taxon>
        <taxon>Mycobacteriales</taxon>
        <taxon>Gordoniaceae</taxon>
        <taxon>Gordonia</taxon>
    </lineage>
</organism>
<evidence type="ECO:0000313" key="9">
    <source>
        <dbReference type="Proteomes" id="UP000239814"/>
    </source>
</evidence>
<dbReference type="AlphaFoldDB" id="A0A2S0KCL3"/>
<keyword evidence="2" id="KW-1003">Cell membrane</keyword>
<dbReference type="PANTHER" id="PTHR35007">
    <property type="entry name" value="INTEGRAL MEMBRANE PROTEIN-RELATED"/>
    <property type="match status" value="1"/>
</dbReference>
<dbReference type="PANTHER" id="PTHR35007:SF3">
    <property type="entry name" value="POSSIBLE CONSERVED ALANINE RICH MEMBRANE PROTEIN"/>
    <property type="match status" value="1"/>
</dbReference>
<keyword evidence="4 6" id="KW-1133">Transmembrane helix</keyword>
<keyword evidence="3 6" id="KW-0812">Transmembrane</keyword>
<dbReference type="GO" id="GO:0005886">
    <property type="term" value="C:plasma membrane"/>
    <property type="evidence" value="ECO:0007669"/>
    <property type="project" value="UniProtKB-SubCell"/>
</dbReference>
<dbReference type="InterPro" id="IPR018076">
    <property type="entry name" value="T2SS_GspF_dom"/>
</dbReference>
<dbReference type="KEGG" id="git:C6V83_02955"/>
<feature type="domain" description="Type II secretion system protein GspF" evidence="7">
    <location>
        <begin position="62"/>
        <end position="186"/>
    </location>
</feature>
<keyword evidence="9" id="KW-1185">Reference proteome</keyword>
<feature type="transmembrane region" description="Helical" evidence="6">
    <location>
        <begin position="180"/>
        <end position="201"/>
    </location>
</feature>
<evidence type="ECO:0000256" key="1">
    <source>
        <dbReference type="ARBA" id="ARBA00004651"/>
    </source>
</evidence>
<evidence type="ECO:0000256" key="5">
    <source>
        <dbReference type="ARBA" id="ARBA00023136"/>
    </source>
</evidence>
<name>A0A2S0KCL3_9ACTN</name>
<evidence type="ECO:0000259" key="7">
    <source>
        <dbReference type="Pfam" id="PF00482"/>
    </source>
</evidence>
<gene>
    <name evidence="8" type="ORF">C6V83_02955</name>
</gene>
<keyword evidence="5 6" id="KW-0472">Membrane</keyword>
<dbReference type="Gene3D" id="1.20.81.30">
    <property type="entry name" value="Type II secretion system (T2SS), domain F"/>
    <property type="match status" value="1"/>
</dbReference>
<dbReference type="Proteomes" id="UP000239814">
    <property type="component" value="Chromosome"/>
</dbReference>
<protein>
    <submittedName>
        <fullName evidence="8">Pilus assembly protein TadC</fullName>
    </submittedName>
</protein>
<dbReference type="OrthoDB" id="3267562at2"/>